<name>A0A447KPA8_SEROD</name>
<keyword evidence="3" id="KW-1266">Target cell cytoplasm</keyword>
<feature type="domain" description="DUF6862" evidence="6">
    <location>
        <begin position="860"/>
        <end position="923"/>
    </location>
</feature>
<dbReference type="Proteomes" id="UP000281391">
    <property type="component" value="Chromosome"/>
</dbReference>
<evidence type="ECO:0000259" key="6">
    <source>
        <dbReference type="Pfam" id="PF21726"/>
    </source>
</evidence>
<feature type="domain" description="VENN motif-containing" evidence="5">
    <location>
        <begin position="804"/>
        <end position="852"/>
    </location>
</feature>
<evidence type="ECO:0000256" key="3">
    <source>
        <dbReference type="ARBA" id="ARBA00022913"/>
    </source>
</evidence>
<evidence type="ECO:0000313" key="7">
    <source>
        <dbReference type="EMBL" id="VDZ55196.1"/>
    </source>
</evidence>
<keyword evidence="4" id="KW-0843">Virulence</keyword>
<evidence type="ECO:0000256" key="1">
    <source>
        <dbReference type="ARBA" id="ARBA00004219"/>
    </source>
</evidence>
<evidence type="ECO:0000256" key="2">
    <source>
        <dbReference type="ARBA" id="ARBA00022656"/>
    </source>
</evidence>
<gene>
    <name evidence="7" type="ORF">NCTC11214_01659</name>
</gene>
<accession>A0A447KPA8</accession>
<organism evidence="7 8">
    <name type="scientific">Serratia odorifera</name>
    <dbReference type="NCBI Taxonomy" id="618"/>
    <lineage>
        <taxon>Bacteria</taxon>
        <taxon>Pseudomonadati</taxon>
        <taxon>Pseudomonadota</taxon>
        <taxon>Gammaproteobacteria</taxon>
        <taxon>Enterobacterales</taxon>
        <taxon>Yersiniaceae</taxon>
        <taxon>Serratia</taxon>
    </lineage>
</organism>
<dbReference type="InterPro" id="IPR049271">
    <property type="entry name" value="DUF6862"/>
</dbReference>
<dbReference type="AlphaFoldDB" id="A0A447KPA8"/>
<keyword evidence="2" id="KW-0800">Toxin</keyword>
<dbReference type="EMBL" id="LR134117">
    <property type="protein sequence ID" value="VDZ55196.1"/>
    <property type="molecule type" value="Genomic_DNA"/>
</dbReference>
<evidence type="ECO:0000256" key="4">
    <source>
        <dbReference type="ARBA" id="ARBA00023026"/>
    </source>
</evidence>
<dbReference type="Pfam" id="PF04829">
    <property type="entry name" value="PT-VENN"/>
    <property type="match status" value="1"/>
</dbReference>
<dbReference type="GO" id="GO:0090729">
    <property type="term" value="F:toxin activity"/>
    <property type="evidence" value="ECO:0007669"/>
    <property type="project" value="UniProtKB-KW"/>
</dbReference>
<dbReference type="Pfam" id="PF13332">
    <property type="entry name" value="Fil_haemagg_2"/>
    <property type="match status" value="2"/>
</dbReference>
<sequence>MNAAQVQASGDVAVSAGRDLTLNSATESDYSFFEETKTKKRFLSKTTTHTVREDYATQEKGTLLSGDNVSLSAGNDLTVKGSSVVGDGKVNLQAGNNVEIVAATEEQSSYRLDEKKKSGLMGTGGIGVTIGSSSSRHQVNEGGTTQSQSVSTIGSTGGDVNIVAGGKAHIDGADLIAGKNLSITGDSVVIEPGHDLRTVEERFEQKQSGLTVALSGAAGAAANSAIAAAQSTKNESDGRLAALQGTKAALSGVQAGQAAVLDNTKGDAGNAIGISLSLGAQKSSSTQKQVSDNVTGSTLTTGNNLSVTASGKGSGANSGDVVIAGSQLKAGGDTTIDASRDILLAGAANSQQQTGSNKSIGGEIGIGLSLGKDTGIKVFANVNAGKGSEKGTGTQWTETTIDSGKTLAMNSGRDTTLAGAQVSGDKVDVDVGRNLTLSSQQDSDLYDMKQQNASAGGSFTWGSMSGSGYLNLSQDKMHSNYDSVQEQTGIFAGKGGFDVKVGEHTQLDGAVISSTGTADKNSLDTGTLGFSDLHNKADYNVEHVGVGISGGGDFGGKAFQGNLAGGMLSGLNGSGHASGTTQAAVSEGNITVRDQDKQQQNVADLSRDTANANGSIAPIFDKEKEQKRLKQAQLIGEIGGQAADIIRTQGEINGLNAAKADLAKDGKLPPEPGKNAKQEEIERYVSILKDTAAYKEVMKQYGTGSDVQKAAQAVTAALQGLAGGNISQALAGGLSPYAAEQIKKYTGTNETANALAHAVWGAIAAQVSGNSAAAGAAGAAGGELAARYLAEKLYGADTPGKIAKLSEEQKQSLSALSTLAAGLAGGVTGDSTANALAGAQAGKNAVENNALNATDEKQRQDAKWLLPYLEGEKKQQAEQLIGDLNAKDKAFDAAIDDACKSLSSAQCSGLRQELTAMGKSYDEQMDGQYIGTMASVYKEGADKVDGLMWQYATADAQAQKAKDIQTIASNWSVSIETASALYTGMAITHTTAAIGGAVWGLKGPSTVTVYRVEGAPNTRILIGDNGQVSITGSTTLYLNFGDKARALEFFEKRGTQNMDGATIKTFEVPHSVLDDLRNTAVKESVARLPENKGKPVIADPTKAKDQYGIRPEKLKELQDKIIQGTGKDASK</sequence>
<dbReference type="GO" id="GO:0003824">
    <property type="term" value="F:catalytic activity"/>
    <property type="evidence" value="ECO:0007669"/>
    <property type="project" value="UniProtKB-ARBA"/>
</dbReference>
<dbReference type="InterPro" id="IPR006914">
    <property type="entry name" value="VENN_dom"/>
</dbReference>
<proteinExistence type="predicted"/>
<dbReference type="KEGG" id="sof:NCTC11214_01659"/>
<dbReference type="Pfam" id="PF21726">
    <property type="entry name" value="DUF6862"/>
    <property type="match status" value="1"/>
</dbReference>
<comment type="subcellular location">
    <subcellularLocation>
        <location evidence="1">Target cell</location>
        <location evidence="1">Target cell cytoplasm</location>
    </subcellularLocation>
</comment>
<reference evidence="7 8" key="1">
    <citation type="submission" date="2018-12" db="EMBL/GenBank/DDBJ databases">
        <authorList>
            <consortium name="Pathogen Informatics"/>
        </authorList>
    </citation>
    <scope>NUCLEOTIDE SEQUENCE [LARGE SCALE GENOMIC DNA]</scope>
    <source>
        <strain evidence="7 8">NCTC11214</strain>
    </source>
</reference>
<protein>
    <submittedName>
        <fullName evidence="7">Uncharacterized conserved protein</fullName>
    </submittedName>
</protein>
<evidence type="ECO:0000259" key="5">
    <source>
        <dbReference type="Pfam" id="PF04829"/>
    </source>
</evidence>
<evidence type="ECO:0000313" key="8">
    <source>
        <dbReference type="Proteomes" id="UP000281391"/>
    </source>
</evidence>
<dbReference type="InterPro" id="IPR025157">
    <property type="entry name" value="Hemagglutinin_rpt"/>
</dbReference>